<dbReference type="HOGENOM" id="CLU_971860_0_0_2"/>
<sequence length="286" mass="31938">MSDSSDKVSGDMGEGNSSLNDKDKNDKNNDKTKDNSFNSFLSDIKGFIEQFKELLERDLTHHDNPEKKHVDETSKTSKTELQTSKTELQTSKTEPQTSKTEPQTSKTEPQTSKTEPQKPGVSEGGQESPKSEVSEDLKSSEDSNAKDDHEFPFVEHLMKYESFRTLKSKKERIAQFTALFVGIILIIYGLIMMSSPVTKVADNVMFGETAMFAAFLMLVGVFVIVAAFYQKLLSATFLKNIHSELEVAEGRKGPVDTSKENSKNTADENDNKVDKNKNNITGEDKK</sequence>
<gene>
    <name evidence="3" type="ordered locus">MSWAN_2278</name>
</gene>
<feature type="transmembrane region" description="Helical" evidence="2">
    <location>
        <begin position="211"/>
        <end position="229"/>
    </location>
</feature>
<organism evidence="3 4">
    <name type="scientific">Methanobacterium paludis (strain DSM 25820 / JCM 18151 / SWAN1)</name>
    <dbReference type="NCBI Taxonomy" id="868131"/>
    <lineage>
        <taxon>Archaea</taxon>
        <taxon>Methanobacteriati</taxon>
        <taxon>Methanobacteriota</taxon>
        <taxon>Methanomada group</taxon>
        <taxon>Methanobacteria</taxon>
        <taxon>Methanobacteriales</taxon>
        <taxon>Methanobacteriaceae</taxon>
        <taxon>Methanobacterium</taxon>
    </lineage>
</organism>
<dbReference type="Proteomes" id="UP000009231">
    <property type="component" value="Chromosome"/>
</dbReference>
<keyword evidence="2" id="KW-0812">Transmembrane</keyword>
<feature type="region of interest" description="Disordered" evidence="1">
    <location>
        <begin position="58"/>
        <end position="148"/>
    </location>
</feature>
<proteinExistence type="predicted"/>
<protein>
    <submittedName>
        <fullName evidence="3">Uncharacterized protein</fullName>
    </submittedName>
</protein>
<feature type="compositionally biased region" description="Basic and acidic residues" evidence="1">
    <location>
        <begin position="20"/>
        <end position="34"/>
    </location>
</feature>
<feature type="compositionally biased region" description="Polar residues" evidence="1">
    <location>
        <begin position="79"/>
        <end position="114"/>
    </location>
</feature>
<feature type="transmembrane region" description="Helical" evidence="2">
    <location>
        <begin position="173"/>
        <end position="191"/>
    </location>
</feature>
<evidence type="ECO:0000256" key="1">
    <source>
        <dbReference type="SAM" id="MobiDB-lite"/>
    </source>
</evidence>
<dbReference type="KEGG" id="mew:MSWAN_2278"/>
<reference evidence="3 4" key="1">
    <citation type="journal article" date="2014" name="Int. J. Syst. Evol. Microbiol.">
        <title>Methanobacterium paludis sp. nov. and a novel strain of Methanobacterium lacus isolated from northern peatlands.</title>
        <authorList>
            <person name="Cadillo-Quiroz H."/>
            <person name="Brauer S.L."/>
            <person name="Goodson N."/>
            <person name="Yavitt J.B."/>
            <person name="Zinder S.H."/>
        </authorList>
    </citation>
    <scope>NUCLEOTIDE SEQUENCE [LARGE SCALE GENOMIC DNA]</scope>
    <source>
        <strain evidence="4">DSM 25820 / JCM 18151 / SWAN1</strain>
    </source>
</reference>
<feature type="compositionally biased region" description="Basic and acidic residues" evidence="1">
    <location>
        <begin position="129"/>
        <end position="148"/>
    </location>
</feature>
<accession>F6D505</accession>
<dbReference type="AlphaFoldDB" id="F6D505"/>
<evidence type="ECO:0000256" key="2">
    <source>
        <dbReference type="SAM" id="Phobius"/>
    </source>
</evidence>
<feature type="region of interest" description="Disordered" evidence="1">
    <location>
        <begin position="1"/>
        <end position="42"/>
    </location>
</feature>
<dbReference type="OrthoDB" id="71576at2157"/>
<keyword evidence="4" id="KW-1185">Reference proteome</keyword>
<evidence type="ECO:0000313" key="4">
    <source>
        <dbReference type="Proteomes" id="UP000009231"/>
    </source>
</evidence>
<dbReference type="STRING" id="868131.MSWAN_2278"/>
<dbReference type="RefSeq" id="WP_013826783.1">
    <property type="nucleotide sequence ID" value="NC_015574.1"/>
</dbReference>
<dbReference type="EMBL" id="CP002772">
    <property type="protein sequence ID" value="AEG19284.1"/>
    <property type="molecule type" value="Genomic_DNA"/>
</dbReference>
<keyword evidence="2" id="KW-0472">Membrane</keyword>
<dbReference type="GeneID" id="25394807"/>
<keyword evidence="2" id="KW-1133">Transmembrane helix</keyword>
<feature type="region of interest" description="Disordered" evidence="1">
    <location>
        <begin position="249"/>
        <end position="286"/>
    </location>
</feature>
<evidence type="ECO:0000313" key="3">
    <source>
        <dbReference type="EMBL" id="AEG19284.1"/>
    </source>
</evidence>
<name>F6D505_METPW</name>
<feature type="compositionally biased region" description="Basic and acidic residues" evidence="1">
    <location>
        <begin position="58"/>
        <end position="78"/>
    </location>
</feature>
<dbReference type="eggNOG" id="arCOG04921">
    <property type="taxonomic scope" value="Archaea"/>
</dbReference>